<feature type="domain" description="Glycosyl transferase family 1" evidence="1">
    <location>
        <begin position="190"/>
        <end position="352"/>
    </location>
</feature>
<dbReference type="SUPFAM" id="SSF53756">
    <property type="entry name" value="UDP-Glycosyltransferase/glycogen phosphorylase"/>
    <property type="match status" value="1"/>
</dbReference>
<dbReference type="Pfam" id="PF00534">
    <property type="entry name" value="Glycos_transf_1"/>
    <property type="match status" value="1"/>
</dbReference>
<sequence length="374" mass="43012">MKKVLHISKYYYPFRGGTEQTAQDCVNALQGLFTQKVICFNHEDANQVDVLDGVEVIRVRCFLKISSQSLSLTYGKFLKKTIIEFKPDIIILHYPNPFATHYLLRYIHSNTKLIVYWHLDIVKQTFLRMFFRQQNRNLIARADKILATSLNYIEGSYWLNQVKDKCSVVPSCINVGRLQINDDVRIIEKIIKEENDGKIICLAVGRHTRYKGFSYLIQASKYLDDRFRIYITGQGELTKKLKKEAEGDSKIKFLGLISDTELKAYLTAMDIFCFSSVTKNEAFGLALAEAMYFKKASVTFTIEGSGVNYVSLNGVTGIEVPNKNVKAYAEAMMKLANYPELREKYGNSARERVINNLLDVQYIENIKREIMSIE</sequence>
<gene>
    <name evidence="3" type="ORF">L0N08_22375</name>
</gene>
<dbReference type="PANTHER" id="PTHR45947:SF3">
    <property type="entry name" value="SULFOQUINOVOSYL TRANSFERASE SQD2"/>
    <property type="match status" value="1"/>
</dbReference>
<dbReference type="InterPro" id="IPR028098">
    <property type="entry name" value="Glyco_trans_4-like_N"/>
</dbReference>
<dbReference type="PANTHER" id="PTHR45947">
    <property type="entry name" value="SULFOQUINOVOSYL TRANSFERASE SQD2"/>
    <property type="match status" value="1"/>
</dbReference>
<proteinExistence type="predicted"/>
<keyword evidence="3" id="KW-0808">Transferase</keyword>
<dbReference type="EMBL" id="JAKNGE010000033">
    <property type="protein sequence ID" value="MCG4748171.1"/>
    <property type="molecule type" value="Genomic_DNA"/>
</dbReference>
<dbReference type="Pfam" id="PF13439">
    <property type="entry name" value="Glyco_transf_4"/>
    <property type="match status" value="1"/>
</dbReference>
<organism evidence="3 4">
    <name type="scientific">Enterocloster aldenensis</name>
    <dbReference type="NCBI Taxonomy" id="358742"/>
    <lineage>
        <taxon>Bacteria</taxon>
        <taxon>Bacillati</taxon>
        <taxon>Bacillota</taxon>
        <taxon>Clostridia</taxon>
        <taxon>Lachnospirales</taxon>
        <taxon>Lachnospiraceae</taxon>
        <taxon>Enterocloster</taxon>
    </lineage>
</organism>
<dbReference type="InterPro" id="IPR001296">
    <property type="entry name" value="Glyco_trans_1"/>
</dbReference>
<evidence type="ECO:0000259" key="2">
    <source>
        <dbReference type="Pfam" id="PF13439"/>
    </source>
</evidence>
<dbReference type="GO" id="GO:0016757">
    <property type="term" value="F:glycosyltransferase activity"/>
    <property type="evidence" value="ECO:0007669"/>
    <property type="project" value="UniProtKB-KW"/>
</dbReference>
<name>A0AAW5C6Q2_9FIRM</name>
<evidence type="ECO:0000259" key="1">
    <source>
        <dbReference type="Pfam" id="PF00534"/>
    </source>
</evidence>
<feature type="domain" description="Glycosyltransferase subfamily 4-like N-terminal" evidence="2">
    <location>
        <begin position="16"/>
        <end position="175"/>
    </location>
</feature>
<dbReference type="Proteomes" id="UP001299608">
    <property type="component" value="Unassembled WGS sequence"/>
</dbReference>
<keyword evidence="3" id="KW-0328">Glycosyltransferase</keyword>
<evidence type="ECO:0000313" key="3">
    <source>
        <dbReference type="EMBL" id="MCG4748171.1"/>
    </source>
</evidence>
<dbReference type="Gene3D" id="3.40.50.2000">
    <property type="entry name" value="Glycogen Phosphorylase B"/>
    <property type="match status" value="2"/>
</dbReference>
<reference evidence="3" key="1">
    <citation type="submission" date="2022-01" db="EMBL/GenBank/DDBJ databases">
        <title>Collection of gut derived symbiotic bacterial strains cultured from healthy donors.</title>
        <authorList>
            <person name="Lin H."/>
            <person name="Kohout C."/>
            <person name="Waligurski E."/>
            <person name="Pamer E.G."/>
        </authorList>
    </citation>
    <scope>NUCLEOTIDE SEQUENCE</scope>
    <source>
        <strain evidence="3">DFI.6.55</strain>
    </source>
</reference>
<dbReference type="RefSeq" id="WP_165642120.1">
    <property type="nucleotide sequence ID" value="NZ_JAKNGE010000033.1"/>
</dbReference>
<comment type="caution">
    <text evidence="3">The sequence shown here is derived from an EMBL/GenBank/DDBJ whole genome shotgun (WGS) entry which is preliminary data.</text>
</comment>
<accession>A0AAW5C6Q2</accession>
<dbReference type="InterPro" id="IPR050194">
    <property type="entry name" value="Glycosyltransferase_grp1"/>
</dbReference>
<dbReference type="AlphaFoldDB" id="A0AAW5C6Q2"/>
<dbReference type="EC" id="2.4.-.-" evidence="3"/>
<evidence type="ECO:0000313" key="4">
    <source>
        <dbReference type="Proteomes" id="UP001299608"/>
    </source>
</evidence>
<protein>
    <submittedName>
        <fullName evidence="3">Glycosyltransferase</fullName>
        <ecNumber evidence="3">2.4.-.-</ecNumber>
    </submittedName>
</protein>